<sequence length="319" mass="35104">MRFEEEKDGDRYELRCVRHGRSPICGFIIVVHSRKGKSVRAVVIKSRSTSAKTPLNVILAKKPAKSSRSTSVPIDRKENMIEFVPQPCCSHTSSAASSISIGAQRMKPGLRPNKTANLRNRAKNLKASNSAEKTGTAKGSRPISIASNKQRLKVDLGSKFAANKETKLGGGQKSKEENDRVQLREICFIKDNEGSKKVIAKYNKTDKDPVEDNLIVSWDAGSSNAQVFAQKSPIPTFLTAKILDEPGTPIPTFLTAKILDEPGTSKKGAFRVHNFSKNTSYSKAKRNKRSLRRLAGNTDGSGKIEKVKKRKKMKPKVTA</sequence>
<keyword evidence="3" id="KW-1185">Reference proteome</keyword>
<proteinExistence type="predicted"/>
<feature type="region of interest" description="Disordered" evidence="1">
    <location>
        <begin position="279"/>
        <end position="319"/>
    </location>
</feature>
<evidence type="ECO:0000313" key="3">
    <source>
        <dbReference type="Proteomes" id="UP001458880"/>
    </source>
</evidence>
<feature type="compositionally biased region" description="Basic residues" evidence="1">
    <location>
        <begin position="283"/>
        <end position="292"/>
    </location>
</feature>
<evidence type="ECO:0000313" key="2">
    <source>
        <dbReference type="EMBL" id="KAK9707890.1"/>
    </source>
</evidence>
<dbReference type="EMBL" id="JASPKY010000340">
    <property type="protein sequence ID" value="KAK9707890.1"/>
    <property type="molecule type" value="Genomic_DNA"/>
</dbReference>
<dbReference type="AlphaFoldDB" id="A0AAW1JRM0"/>
<protein>
    <submittedName>
        <fullName evidence="2">Uncharacterized protein</fullName>
    </submittedName>
</protein>
<reference evidence="2 3" key="1">
    <citation type="journal article" date="2024" name="BMC Genomics">
        <title>De novo assembly and annotation of Popillia japonica's genome with initial clues to its potential as an invasive pest.</title>
        <authorList>
            <person name="Cucini C."/>
            <person name="Boschi S."/>
            <person name="Funari R."/>
            <person name="Cardaioli E."/>
            <person name="Iannotti N."/>
            <person name="Marturano G."/>
            <person name="Paoli F."/>
            <person name="Bruttini M."/>
            <person name="Carapelli A."/>
            <person name="Frati F."/>
            <person name="Nardi F."/>
        </authorList>
    </citation>
    <scope>NUCLEOTIDE SEQUENCE [LARGE SCALE GENOMIC DNA]</scope>
    <source>
        <strain evidence="2">DMR45628</strain>
    </source>
</reference>
<gene>
    <name evidence="2" type="ORF">QE152_g27559</name>
</gene>
<dbReference type="Proteomes" id="UP001458880">
    <property type="component" value="Unassembled WGS sequence"/>
</dbReference>
<comment type="caution">
    <text evidence="2">The sequence shown here is derived from an EMBL/GenBank/DDBJ whole genome shotgun (WGS) entry which is preliminary data.</text>
</comment>
<feature type="compositionally biased region" description="Basic residues" evidence="1">
    <location>
        <begin position="306"/>
        <end position="319"/>
    </location>
</feature>
<accession>A0AAW1JRM0</accession>
<evidence type="ECO:0000256" key="1">
    <source>
        <dbReference type="SAM" id="MobiDB-lite"/>
    </source>
</evidence>
<organism evidence="2 3">
    <name type="scientific">Popillia japonica</name>
    <name type="common">Japanese beetle</name>
    <dbReference type="NCBI Taxonomy" id="7064"/>
    <lineage>
        <taxon>Eukaryota</taxon>
        <taxon>Metazoa</taxon>
        <taxon>Ecdysozoa</taxon>
        <taxon>Arthropoda</taxon>
        <taxon>Hexapoda</taxon>
        <taxon>Insecta</taxon>
        <taxon>Pterygota</taxon>
        <taxon>Neoptera</taxon>
        <taxon>Endopterygota</taxon>
        <taxon>Coleoptera</taxon>
        <taxon>Polyphaga</taxon>
        <taxon>Scarabaeiformia</taxon>
        <taxon>Scarabaeidae</taxon>
        <taxon>Rutelinae</taxon>
        <taxon>Popillia</taxon>
    </lineage>
</organism>
<name>A0AAW1JRM0_POPJA</name>